<evidence type="ECO:0000256" key="1">
    <source>
        <dbReference type="SAM" id="Coils"/>
    </source>
</evidence>
<keyword evidence="3" id="KW-0472">Membrane</keyword>
<evidence type="ECO:0000256" key="3">
    <source>
        <dbReference type="SAM" id="Phobius"/>
    </source>
</evidence>
<reference evidence="4" key="1">
    <citation type="submission" date="2020-11" db="EMBL/GenBank/DDBJ databases">
        <authorList>
            <consortium name="DOE Joint Genome Institute"/>
            <person name="Ahrendt S."/>
            <person name="Riley R."/>
            <person name="Andreopoulos W."/>
            <person name="LaButti K."/>
            <person name="Pangilinan J."/>
            <person name="Ruiz-duenas F.J."/>
            <person name="Barrasa J.M."/>
            <person name="Sanchez-Garcia M."/>
            <person name="Camarero S."/>
            <person name="Miyauchi S."/>
            <person name="Serrano A."/>
            <person name="Linde D."/>
            <person name="Babiker R."/>
            <person name="Drula E."/>
            <person name="Ayuso-Fernandez I."/>
            <person name="Pacheco R."/>
            <person name="Padilla G."/>
            <person name="Ferreira P."/>
            <person name="Barriuso J."/>
            <person name="Kellner H."/>
            <person name="Castanera R."/>
            <person name="Alfaro M."/>
            <person name="Ramirez L."/>
            <person name="Pisabarro A.G."/>
            <person name="Kuo A."/>
            <person name="Tritt A."/>
            <person name="Lipzen A."/>
            <person name="He G."/>
            <person name="Yan M."/>
            <person name="Ng V."/>
            <person name="Cullen D."/>
            <person name="Martin F."/>
            <person name="Rosso M.-N."/>
            <person name="Henrissat B."/>
            <person name="Hibbett D."/>
            <person name="Martinez A.T."/>
            <person name="Grigoriev I.V."/>
        </authorList>
    </citation>
    <scope>NUCLEOTIDE SEQUENCE</scope>
    <source>
        <strain evidence="4">AH 44721</strain>
    </source>
</reference>
<feature type="transmembrane region" description="Helical" evidence="3">
    <location>
        <begin position="854"/>
        <end position="876"/>
    </location>
</feature>
<feature type="compositionally biased region" description="Low complexity" evidence="2">
    <location>
        <begin position="164"/>
        <end position="173"/>
    </location>
</feature>
<dbReference type="Proteomes" id="UP000724874">
    <property type="component" value="Unassembled WGS sequence"/>
</dbReference>
<feature type="region of interest" description="Disordered" evidence="2">
    <location>
        <begin position="156"/>
        <end position="186"/>
    </location>
</feature>
<feature type="region of interest" description="Disordered" evidence="2">
    <location>
        <begin position="383"/>
        <end position="419"/>
    </location>
</feature>
<evidence type="ECO:0000313" key="4">
    <source>
        <dbReference type="EMBL" id="KAF8913091.1"/>
    </source>
</evidence>
<feature type="region of interest" description="Disordered" evidence="2">
    <location>
        <begin position="1"/>
        <end position="116"/>
    </location>
</feature>
<accession>A0A9P5TTU1</accession>
<dbReference type="AlphaFoldDB" id="A0A9P5TTU1"/>
<feature type="compositionally biased region" description="Polar residues" evidence="2">
    <location>
        <begin position="17"/>
        <end position="41"/>
    </location>
</feature>
<dbReference type="EMBL" id="JADNYJ010000002">
    <property type="protein sequence ID" value="KAF8913091.1"/>
    <property type="molecule type" value="Genomic_DNA"/>
</dbReference>
<feature type="compositionally biased region" description="Basic and acidic residues" evidence="2">
    <location>
        <begin position="470"/>
        <end position="486"/>
    </location>
</feature>
<feature type="region of interest" description="Disordered" evidence="2">
    <location>
        <begin position="458"/>
        <end position="499"/>
    </location>
</feature>
<proteinExistence type="predicted"/>
<evidence type="ECO:0000256" key="2">
    <source>
        <dbReference type="SAM" id="MobiDB-lite"/>
    </source>
</evidence>
<keyword evidence="3" id="KW-1133">Transmembrane helix</keyword>
<organism evidence="4 5">
    <name type="scientific">Gymnopilus junonius</name>
    <name type="common">Spectacular rustgill mushroom</name>
    <name type="synonym">Gymnopilus spectabilis subsp. junonius</name>
    <dbReference type="NCBI Taxonomy" id="109634"/>
    <lineage>
        <taxon>Eukaryota</taxon>
        <taxon>Fungi</taxon>
        <taxon>Dikarya</taxon>
        <taxon>Basidiomycota</taxon>
        <taxon>Agaricomycotina</taxon>
        <taxon>Agaricomycetes</taxon>
        <taxon>Agaricomycetidae</taxon>
        <taxon>Agaricales</taxon>
        <taxon>Agaricineae</taxon>
        <taxon>Hymenogastraceae</taxon>
        <taxon>Gymnopilus</taxon>
    </lineage>
</organism>
<dbReference type="OrthoDB" id="3190515at2759"/>
<protein>
    <submittedName>
        <fullName evidence="4">Uncharacterized protein</fullName>
    </submittedName>
</protein>
<gene>
    <name evidence="4" type="ORF">CPB84DRAFT_1670496</name>
</gene>
<comment type="caution">
    <text evidence="4">The sequence shown here is derived from an EMBL/GenBank/DDBJ whole genome shotgun (WGS) entry which is preliminary data.</text>
</comment>
<name>A0A9P5TTU1_GYMJU</name>
<sequence>MEYSQYPLSEDDIFSSKDASTRYSSSSRVQFPNESASTSSRPFHHRSERQKPFHSGLAPPIRRGSPLNPQNANLAVDSRRRPDSSEMPILSPDQQVRHRRNTSSNLGALPRPEAVKDSNAWTDNEVEYGMFLDEYDLDPRILQDVQRALKLKARREARMKRESATTSSTPASPRNFTPQKLPVPSTLTASPVFPRSAKSSASSDVDFSPSTGVYDLSHAHPVPFSVDNGRTLDWTSSSHSEDGDRRWMGIGKKKDKDKIPPLGLVLGQQEQTYEARLVKMKNSLSSQTYRKADITRDQLGRRYSLIYERIENTGKPLNLAAVTRWYGSHEEVVRSSLEKTEPFAWLKHLDKRTNRSSRSRWFLSALILEEYVRSDGHHDRTEELPKANFSVTPQKSSSPSLLSSSRRHAHGSSVSMSIPADDRLSFEPSAEAKKNLASIDAFLHNNLDLTRNATKLETGHVPLSPVSTRSNDDRNLSGRSTPDHARSPGSSSSESFVGNLSAQRAALTTASPVVPAVSVRPPSSENIAAPTATTTSIPLTLTISRGSLGSSQTRPTGSAANQSMLSLKVALKNRRTRTIPSVGDRHGGRSKRSHLDRENALRFEYETKAHLLSETVTHNNRIRQFLNRISAAMRDFESVQRTAMQSQGIQKIDIPTDLLEAFGHDPSAVTGSTRRDRGWRAVEDIHRRVHKQRAVFRAFINSFTDYEVGQGCSLDDPLEGLVEALQQLEQFNEDIAKEAEDVNNLLDSVQTVHAQVKDNYNATVSHVSIVYPELSQIVALEESYKDQYQQFWDLGMDALTLLLDTVTPFWRTYGKTIGEDACDFLIIPLYRNEFTGEAKSYPIKEFPKRSVRHWFGLFVFFLLSIAVNVLQVRAAISSSLHFRLSLIPYDGVRWTALPFFWVGIVVQWLAVVFEFAIVFLQLGVITWWIGWSVNLLH</sequence>
<keyword evidence="3" id="KW-0812">Transmembrane</keyword>
<evidence type="ECO:0000313" key="5">
    <source>
        <dbReference type="Proteomes" id="UP000724874"/>
    </source>
</evidence>
<feature type="coiled-coil region" evidence="1">
    <location>
        <begin position="718"/>
        <end position="748"/>
    </location>
</feature>
<feature type="transmembrane region" description="Helical" evidence="3">
    <location>
        <begin position="897"/>
        <end position="930"/>
    </location>
</feature>
<keyword evidence="1" id="KW-0175">Coiled coil</keyword>
<keyword evidence="5" id="KW-1185">Reference proteome</keyword>